<protein>
    <recommendedName>
        <fullName evidence="3">Repressor</fullName>
    </recommendedName>
</protein>
<keyword evidence="2" id="KW-1185">Reference proteome</keyword>
<reference evidence="1" key="2">
    <citation type="submission" date="2020-09" db="EMBL/GenBank/DDBJ databases">
        <authorList>
            <person name="Sun Q."/>
            <person name="Zhou Y."/>
        </authorList>
    </citation>
    <scope>NUCLEOTIDE SEQUENCE</scope>
    <source>
        <strain evidence="1">CGMCC 4.5737</strain>
    </source>
</reference>
<evidence type="ECO:0000313" key="1">
    <source>
        <dbReference type="EMBL" id="GGM39375.1"/>
    </source>
</evidence>
<dbReference type="Proteomes" id="UP000637578">
    <property type="component" value="Unassembled WGS sequence"/>
</dbReference>
<proteinExistence type="predicted"/>
<dbReference type="RefSeq" id="WP_229685964.1">
    <property type="nucleotide sequence ID" value="NZ_BMMK01000002.1"/>
</dbReference>
<accession>A0A8J3CAV7</accession>
<evidence type="ECO:0000313" key="2">
    <source>
        <dbReference type="Proteomes" id="UP000637578"/>
    </source>
</evidence>
<dbReference type="EMBL" id="BMMK01000002">
    <property type="protein sequence ID" value="GGM39375.1"/>
    <property type="molecule type" value="Genomic_DNA"/>
</dbReference>
<evidence type="ECO:0008006" key="3">
    <source>
        <dbReference type="Google" id="ProtNLM"/>
    </source>
</evidence>
<reference evidence="1" key="1">
    <citation type="journal article" date="2014" name="Int. J. Syst. Evol. Microbiol.">
        <title>Complete genome sequence of Corynebacterium casei LMG S-19264T (=DSM 44701T), isolated from a smear-ripened cheese.</title>
        <authorList>
            <consortium name="US DOE Joint Genome Institute (JGI-PGF)"/>
            <person name="Walter F."/>
            <person name="Albersmeier A."/>
            <person name="Kalinowski J."/>
            <person name="Ruckert C."/>
        </authorList>
    </citation>
    <scope>NUCLEOTIDE SEQUENCE</scope>
    <source>
        <strain evidence="1">CGMCC 4.5737</strain>
    </source>
</reference>
<organism evidence="1 2">
    <name type="scientific">Longimycelium tulufanense</name>
    <dbReference type="NCBI Taxonomy" id="907463"/>
    <lineage>
        <taxon>Bacteria</taxon>
        <taxon>Bacillati</taxon>
        <taxon>Actinomycetota</taxon>
        <taxon>Actinomycetes</taxon>
        <taxon>Pseudonocardiales</taxon>
        <taxon>Pseudonocardiaceae</taxon>
        <taxon>Longimycelium</taxon>
    </lineage>
</organism>
<gene>
    <name evidence="1" type="ORF">GCM10012275_07830</name>
</gene>
<sequence>MADLRLLDSIGKGTELTPELTVKLIEAGVKQMDIAKWWGISKQRVSQLKQLATRGKALTPREQVQEHFPYPGLPGRYHNSLYKRLRDHGEFVATGGEGMTADKLQRLRSFYLKLRASRTVIVFDPSIPAKKGISTAGGWDLVPRTPEDKDSLIRWNKHTKRTPEGQMIYRFPPELPELLGESDMSGGSDSPTSD</sequence>
<name>A0A8J3CAV7_9PSEU</name>
<dbReference type="AlphaFoldDB" id="A0A8J3CAV7"/>
<comment type="caution">
    <text evidence="1">The sequence shown here is derived from an EMBL/GenBank/DDBJ whole genome shotgun (WGS) entry which is preliminary data.</text>
</comment>